<feature type="transmembrane region" description="Helical" evidence="1">
    <location>
        <begin position="56"/>
        <end position="74"/>
    </location>
</feature>
<comment type="caution">
    <text evidence="2">The sequence shown here is derived from an EMBL/GenBank/DDBJ whole genome shotgun (WGS) entry which is preliminary data.</text>
</comment>
<reference evidence="2 3" key="1">
    <citation type="submission" date="2020-09" db="EMBL/GenBank/DDBJ databases">
        <title>Genome seq and assembly of Chryseobacterium sp.</title>
        <authorList>
            <person name="Chhetri G."/>
        </authorList>
    </citation>
    <scope>NUCLEOTIDE SEQUENCE [LARGE SCALE GENOMIC DNA]</scope>
    <source>
        <strain evidence="2 3">GCR10</strain>
    </source>
</reference>
<feature type="transmembrane region" description="Helical" evidence="1">
    <location>
        <begin position="7"/>
        <end position="26"/>
    </location>
</feature>
<feature type="transmembrane region" description="Helical" evidence="1">
    <location>
        <begin position="110"/>
        <end position="130"/>
    </location>
</feature>
<accession>A0ABR8Z7A5</accession>
<keyword evidence="3" id="KW-1185">Reference proteome</keyword>
<gene>
    <name evidence="2" type="ORF">IC610_01900</name>
</gene>
<organism evidence="2 3">
    <name type="scientific">Chryseobacterium caseinilyticum</name>
    <dbReference type="NCBI Taxonomy" id="2771428"/>
    <lineage>
        <taxon>Bacteria</taxon>
        <taxon>Pseudomonadati</taxon>
        <taxon>Bacteroidota</taxon>
        <taxon>Flavobacteriia</taxon>
        <taxon>Flavobacteriales</taxon>
        <taxon>Weeksellaceae</taxon>
        <taxon>Chryseobacterium group</taxon>
        <taxon>Chryseobacterium</taxon>
    </lineage>
</organism>
<protein>
    <submittedName>
        <fullName evidence="2">Uncharacterized protein</fullName>
    </submittedName>
</protein>
<keyword evidence="1" id="KW-0812">Transmembrane</keyword>
<feature type="transmembrane region" description="Helical" evidence="1">
    <location>
        <begin position="86"/>
        <end position="104"/>
    </location>
</feature>
<keyword evidence="1" id="KW-1133">Transmembrane helix</keyword>
<proteinExistence type="predicted"/>
<dbReference type="Proteomes" id="UP000637299">
    <property type="component" value="Unassembled WGS sequence"/>
</dbReference>
<evidence type="ECO:0000313" key="2">
    <source>
        <dbReference type="EMBL" id="MBD8081169.1"/>
    </source>
</evidence>
<evidence type="ECO:0000256" key="1">
    <source>
        <dbReference type="SAM" id="Phobius"/>
    </source>
</evidence>
<name>A0ABR8Z7A5_9FLAO</name>
<sequence>MMLRKIFAVIGGIVVANLIIFLVEAVNRMIYPMPDGVTYEKVEAFKKYVQELPVEAKVIVIFGYAFAAFSAGFVSTRIAKDRKPYCAIFCGAVLLSVIILNFTMLPTPTWMWICGLAAPFLVFPGYKMALTKSTV</sequence>
<dbReference type="EMBL" id="JACYFS010000001">
    <property type="protein sequence ID" value="MBD8081169.1"/>
    <property type="molecule type" value="Genomic_DNA"/>
</dbReference>
<evidence type="ECO:0000313" key="3">
    <source>
        <dbReference type="Proteomes" id="UP000637299"/>
    </source>
</evidence>
<keyword evidence="1" id="KW-0472">Membrane</keyword>